<dbReference type="InterPro" id="IPR001810">
    <property type="entry name" value="F-box_dom"/>
</dbReference>
<comment type="caution">
    <text evidence="2">The sequence shown here is derived from an EMBL/GenBank/DDBJ whole genome shotgun (WGS) entry which is preliminary data.</text>
</comment>
<feature type="domain" description="F-box" evidence="1">
    <location>
        <begin position="1"/>
        <end position="46"/>
    </location>
</feature>
<sequence length="111" mass="12810">MAKLADLPNELLTSIAAYMNQYELPSLALVYSRFRVAAEHNLYRSPFLQGHRAQFYAHDTIPRLHSFAKTLLRRPDLASKVRHLFMVTAKYSDDPTHYKYSPEEELAGNLV</sequence>
<gene>
    <name evidence="2" type="ORF">EK21DRAFT_118376</name>
</gene>
<accession>A0A9P4GYK3</accession>
<keyword evidence="3" id="KW-1185">Reference proteome</keyword>
<dbReference type="PROSITE" id="PS50181">
    <property type="entry name" value="FBOX"/>
    <property type="match status" value="1"/>
</dbReference>
<reference evidence="2" key="1">
    <citation type="journal article" date="2020" name="Stud. Mycol.">
        <title>101 Dothideomycetes genomes: a test case for predicting lifestyles and emergence of pathogens.</title>
        <authorList>
            <person name="Haridas S."/>
            <person name="Albert R."/>
            <person name="Binder M."/>
            <person name="Bloem J."/>
            <person name="Labutti K."/>
            <person name="Salamov A."/>
            <person name="Andreopoulos B."/>
            <person name="Baker S."/>
            <person name="Barry K."/>
            <person name="Bills G."/>
            <person name="Bluhm B."/>
            <person name="Cannon C."/>
            <person name="Castanera R."/>
            <person name="Culley D."/>
            <person name="Daum C."/>
            <person name="Ezra D."/>
            <person name="Gonzalez J."/>
            <person name="Henrissat B."/>
            <person name="Kuo A."/>
            <person name="Liang C."/>
            <person name="Lipzen A."/>
            <person name="Lutzoni F."/>
            <person name="Magnuson J."/>
            <person name="Mondo S."/>
            <person name="Nolan M."/>
            <person name="Ohm R."/>
            <person name="Pangilinan J."/>
            <person name="Park H.-J."/>
            <person name="Ramirez L."/>
            <person name="Alfaro M."/>
            <person name="Sun H."/>
            <person name="Tritt A."/>
            <person name="Yoshinaga Y."/>
            <person name="Zwiers L.-H."/>
            <person name="Turgeon B."/>
            <person name="Goodwin S."/>
            <person name="Spatafora J."/>
            <person name="Crous P."/>
            <person name="Grigoriev I."/>
        </authorList>
    </citation>
    <scope>NUCLEOTIDE SEQUENCE</scope>
    <source>
        <strain evidence="2">CBS 110217</strain>
    </source>
</reference>
<dbReference type="OrthoDB" id="3750626at2759"/>
<protein>
    <recommendedName>
        <fullName evidence="1">F-box domain-containing protein</fullName>
    </recommendedName>
</protein>
<dbReference type="SUPFAM" id="SSF81383">
    <property type="entry name" value="F-box domain"/>
    <property type="match status" value="1"/>
</dbReference>
<evidence type="ECO:0000259" key="1">
    <source>
        <dbReference type="PROSITE" id="PS50181"/>
    </source>
</evidence>
<organism evidence="2 3">
    <name type="scientific">Setomelanomma holmii</name>
    <dbReference type="NCBI Taxonomy" id="210430"/>
    <lineage>
        <taxon>Eukaryota</taxon>
        <taxon>Fungi</taxon>
        <taxon>Dikarya</taxon>
        <taxon>Ascomycota</taxon>
        <taxon>Pezizomycotina</taxon>
        <taxon>Dothideomycetes</taxon>
        <taxon>Pleosporomycetidae</taxon>
        <taxon>Pleosporales</taxon>
        <taxon>Pleosporineae</taxon>
        <taxon>Phaeosphaeriaceae</taxon>
        <taxon>Setomelanomma</taxon>
    </lineage>
</organism>
<dbReference type="Pfam" id="PF12937">
    <property type="entry name" value="F-box-like"/>
    <property type="match status" value="1"/>
</dbReference>
<dbReference type="Proteomes" id="UP000799777">
    <property type="component" value="Unassembled WGS sequence"/>
</dbReference>
<evidence type="ECO:0000313" key="3">
    <source>
        <dbReference type="Proteomes" id="UP000799777"/>
    </source>
</evidence>
<evidence type="ECO:0000313" key="2">
    <source>
        <dbReference type="EMBL" id="KAF2023842.1"/>
    </source>
</evidence>
<dbReference type="EMBL" id="ML978321">
    <property type="protein sequence ID" value="KAF2023842.1"/>
    <property type="molecule type" value="Genomic_DNA"/>
</dbReference>
<proteinExistence type="predicted"/>
<name>A0A9P4GYK3_9PLEO</name>
<dbReference type="InterPro" id="IPR036047">
    <property type="entry name" value="F-box-like_dom_sf"/>
</dbReference>
<dbReference type="AlphaFoldDB" id="A0A9P4GYK3"/>